<sequence length="56" mass="6420">IRHGLFGKCLSQYDKFRRKQAFSDNYGSSFRMFADPNNMMTEERNAAGSLDPKSVV</sequence>
<protein>
    <submittedName>
        <fullName evidence="1">Tubulin gamma-1 chain</fullName>
    </submittedName>
</protein>
<organism evidence="1 2">
    <name type="scientific">Trifolium medium</name>
    <dbReference type="NCBI Taxonomy" id="97028"/>
    <lineage>
        <taxon>Eukaryota</taxon>
        <taxon>Viridiplantae</taxon>
        <taxon>Streptophyta</taxon>
        <taxon>Embryophyta</taxon>
        <taxon>Tracheophyta</taxon>
        <taxon>Spermatophyta</taxon>
        <taxon>Magnoliopsida</taxon>
        <taxon>eudicotyledons</taxon>
        <taxon>Gunneridae</taxon>
        <taxon>Pentapetalae</taxon>
        <taxon>rosids</taxon>
        <taxon>fabids</taxon>
        <taxon>Fabales</taxon>
        <taxon>Fabaceae</taxon>
        <taxon>Papilionoideae</taxon>
        <taxon>50 kb inversion clade</taxon>
        <taxon>NPAAA clade</taxon>
        <taxon>Hologalegina</taxon>
        <taxon>IRL clade</taxon>
        <taxon>Trifolieae</taxon>
        <taxon>Trifolium</taxon>
    </lineage>
</organism>
<dbReference type="Gene3D" id="1.10.287.600">
    <property type="entry name" value="Helix hairpin bin"/>
    <property type="match status" value="1"/>
</dbReference>
<gene>
    <name evidence="1" type="ORF">A2U01_0009888</name>
</gene>
<comment type="caution">
    <text evidence="1">The sequence shown here is derived from an EMBL/GenBank/DDBJ whole genome shotgun (WGS) entry which is preliminary data.</text>
</comment>
<dbReference type="EMBL" id="LXQA010015243">
    <property type="protein sequence ID" value="MCH88995.1"/>
    <property type="molecule type" value="Genomic_DNA"/>
</dbReference>
<proteinExistence type="predicted"/>
<keyword evidence="2" id="KW-1185">Reference proteome</keyword>
<reference evidence="1 2" key="1">
    <citation type="journal article" date="2018" name="Front. Plant Sci.">
        <title>Red Clover (Trifolium pratense) and Zigzag Clover (T. medium) - A Picture of Genomic Similarities and Differences.</title>
        <authorList>
            <person name="Dluhosova J."/>
            <person name="Istvanek J."/>
            <person name="Nedelnik J."/>
            <person name="Repkova J."/>
        </authorList>
    </citation>
    <scope>NUCLEOTIDE SEQUENCE [LARGE SCALE GENOMIC DNA]</scope>
    <source>
        <strain evidence="2">cv. 10/8</strain>
        <tissue evidence="1">Leaf</tissue>
    </source>
</reference>
<dbReference type="AlphaFoldDB" id="A0A392MPH9"/>
<feature type="non-terminal residue" evidence="1">
    <location>
        <position position="1"/>
    </location>
</feature>
<dbReference type="InterPro" id="IPR023123">
    <property type="entry name" value="Tubulin_C"/>
</dbReference>
<accession>A0A392MPH9</accession>
<name>A0A392MPH9_9FABA</name>
<dbReference type="Proteomes" id="UP000265520">
    <property type="component" value="Unassembled WGS sequence"/>
</dbReference>
<evidence type="ECO:0000313" key="2">
    <source>
        <dbReference type="Proteomes" id="UP000265520"/>
    </source>
</evidence>
<evidence type="ECO:0000313" key="1">
    <source>
        <dbReference type="EMBL" id="MCH88995.1"/>
    </source>
</evidence>